<dbReference type="GO" id="GO:0006952">
    <property type="term" value="P:defense response"/>
    <property type="evidence" value="ECO:0007669"/>
    <property type="project" value="UniProtKB-ARBA"/>
</dbReference>
<feature type="transmembrane region" description="Helical" evidence="8">
    <location>
        <begin position="288"/>
        <end position="308"/>
    </location>
</feature>
<dbReference type="AlphaFoldDB" id="A0A7J0DYN3"/>
<dbReference type="InterPro" id="IPR003591">
    <property type="entry name" value="Leu-rich_rpt_typical-subtyp"/>
</dbReference>
<dbReference type="GO" id="GO:0004674">
    <property type="term" value="F:protein serine/threonine kinase activity"/>
    <property type="evidence" value="ECO:0007669"/>
    <property type="project" value="UniProtKB-EC"/>
</dbReference>
<keyword evidence="2" id="KW-0433">Leucine-rich repeat</keyword>
<dbReference type="FunFam" id="3.30.200.20:FF:000432">
    <property type="entry name" value="LRR receptor-like serine/threonine-protein kinase EFR"/>
    <property type="match status" value="1"/>
</dbReference>
<dbReference type="Gene3D" id="3.80.10.10">
    <property type="entry name" value="Ribonuclease Inhibitor"/>
    <property type="match status" value="1"/>
</dbReference>
<protein>
    <submittedName>
        <fullName evidence="10">Leucine-rich repeat protein kinase family protein</fullName>
    </submittedName>
</protein>
<evidence type="ECO:0000256" key="5">
    <source>
        <dbReference type="ARBA" id="ARBA00022989"/>
    </source>
</evidence>
<evidence type="ECO:0000256" key="1">
    <source>
        <dbReference type="ARBA" id="ARBA00004167"/>
    </source>
</evidence>
<dbReference type="OrthoDB" id="676979at2759"/>
<keyword evidence="7" id="KW-0547">Nucleotide-binding</keyword>
<dbReference type="EMBL" id="BJWL01000449">
    <property type="protein sequence ID" value="GFS45505.1"/>
    <property type="molecule type" value="Genomic_DNA"/>
</dbReference>
<keyword evidence="5 8" id="KW-1133">Transmembrane helix</keyword>
<dbReference type="SMART" id="SM00369">
    <property type="entry name" value="LRR_TYP"/>
    <property type="match status" value="4"/>
</dbReference>
<evidence type="ECO:0000259" key="9">
    <source>
        <dbReference type="PROSITE" id="PS50011"/>
    </source>
</evidence>
<evidence type="ECO:0000256" key="2">
    <source>
        <dbReference type="ARBA" id="ARBA00022614"/>
    </source>
</evidence>
<dbReference type="PROSITE" id="PS50011">
    <property type="entry name" value="PROTEIN_KINASE_DOM"/>
    <property type="match status" value="1"/>
</dbReference>
<dbReference type="Gene3D" id="1.10.510.10">
    <property type="entry name" value="Transferase(Phosphotransferase) domain 1"/>
    <property type="match status" value="1"/>
</dbReference>
<evidence type="ECO:0000313" key="10">
    <source>
        <dbReference type="EMBL" id="GFS45505.1"/>
    </source>
</evidence>
<dbReference type="PANTHER" id="PTHR27008">
    <property type="entry name" value="OS04G0122200 PROTEIN"/>
    <property type="match status" value="1"/>
</dbReference>
<keyword evidence="10" id="KW-0418">Kinase</keyword>
<dbReference type="InterPro" id="IPR001611">
    <property type="entry name" value="Leu-rich_rpt"/>
</dbReference>
<keyword evidence="7" id="KW-0067">ATP-binding</keyword>
<dbReference type="InterPro" id="IPR051809">
    <property type="entry name" value="Plant_receptor-like_S/T_kinase"/>
</dbReference>
<dbReference type="InterPro" id="IPR000719">
    <property type="entry name" value="Prot_kinase_dom"/>
</dbReference>
<comment type="subcellular location">
    <subcellularLocation>
        <location evidence="1">Membrane</location>
        <topology evidence="1">Single-pass membrane protein</topology>
    </subcellularLocation>
</comment>
<dbReference type="InterPro" id="IPR055414">
    <property type="entry name" value="LRR_R13L4/SHOC2-like"/>
</dbReference>
<evidence type="ECO:0000256" key="8">
    <source>
        <dbReference type="SAM" id="Phobius"/>
    </source>
</evidence>
<evidence type="ECO:0000256" key="3">
    <source>
        <dbReference type="ARBA" id="ARBA00022692"/>
    </source>
</evidence>
<dbReference type="Proteomes" id="UP000585474">
    <property type="component" value="Unassembled WGS sequence"/>
</dbReference>
<keyword evidence="6 8" id="KW-0472">Membrane</keyword>
<dbReference type="GO" id="GO:0016020">
    <property type="term" value="C:membrane"/>
    <property type="evidence" value="ECO:0007669"/>
    <property type="project" value="UniProtKB-SubCell"/>
</dbReference>
<keyword evidence="10" id="KW-0808">Transferase</keyword>
<gene>
    <name evidence="10" type="ORF">Acr_00g0096480</name>
</gene>
<dbReference type="PANTHER" id="PTHR27008:SF499">
    <property type="entry name" value="OS06G0581500 PROTEIN"/>
    <property type="match status" value="1"/>
</dbReference>
<evidence type="ECO:0000313" key="11">
    <source>
        <dbReference type="Proteomes" id="UP000585474"/>
    </source>
</evidence>
<keyword evidence="4" id="KW-0677">Repeat</keyword>
<dbReference type="InterPro" id="IPR017441">
    <property type="entry name" value="Protein_kinase_ATP_BS"/>
</dbReference>
<dbReference type="Gene3D" id="3.30.200.20">
    <property type="entry name" value="Phosphorylase Kinase, domain 1"/>
    <property type="match status" value="1"/>
</dbReference>
<feature type="domain" description="Protein kinase" evidence="9">
    <location>
        <begin position="342"/>
        <end position="612"/>
    </location>
</feature>
<dbReference type="SUPFAM" id="SSF52058">
    <property type="entry name" value="L domain-like"/>
    <property type="match status" value="1"/>
</dbReference>
<dbReference type="InterPro" id="IPR032675">
    <property type="entry name" value="LRR_dom_sf"/>
</dbReference>
<dbReference type="Pfam" id="PF23598">
    <property type="entry name" value="LRR_14"/>
    <property type="match status" value="1"/>
</dbReference>
<dbReference type="Pfam" id="PF00560">
    <property type="entry name" value="LRR_1"/>
    <property type="match status" value="3"/>
</dbReference>
<accession>A0A7J0DYN3</accession>
<dbReference type="SUPFAM" id="SSF56112">
    <property type="entry name" value="Protein kinase-like (PK-like)"/>
    <property type="match status" value="1"/>
</dbReference>
<evidence type="ECO:0000256" key="7">
    <source>
        <dbReference type="PROSITE-ProRule" id="PRU10141"/>
    </source>
</evidence>
<comment type="caution">
    <text evidence="10">The sequence shown here is derived from an EMBL/GenBank/DDBJ whole genome shotgun (WGS) entry which is preliminary data.</text>
</comment>
<dbReference type="GO" id="GO:0005524">
    <property type="term" value="F:ATP binding"/>
    <property type="evidence" value="ECO:0007669"/>
    <property type="project" value="UniProtKB-UniRule"/>
</dbReference>
<dbReference type="Pfam" id="PF07714">
    <property type="entry name" value="PK_Tyr_Ser-Thr"/>
    <property type="match status" value="2"/>
</dbReference>
<dbReference type="GO" id="GO:0051707">
    <property type="term" value="P:response to other organism"/>
    <property type="evidence" value="ECO:0007669"/>
    <property type="project" value="UniProtKB-ARBA"/>
</dbReference>
<proteinExistence type="predicted"/>
<evidence type="ECO:0000256" key="6">
    <source>
        <dbReference type="ARBA" id="ARBA00023136"/>
    </source>
</evidence>
<keyword evidence="11" id="KW-1185">Reference proteome</keyword>
<keyword evidence="3 8" id="KW-0812">Transmembrane</keyword>
<dbReference type="FunFam" id="3.80.10.10:FF:000095">
    <property type="entry name" value="LRR receptor-like serine/threonine-protein kinase GSO1"/>
    <property type="match status" value="1"/>
</dbReference>
<dbReference type="PROSITE" id="PS00107">
    <property type="entry name" value="PROTEIN_KINASE_ATP"/>
    <property type="match status" value="1"/>
</dbReference>
<feature type="binding site" evidence="7">
    <location>
        <position position="371"/>
    </location>
    <ligand>
        <name>ATP</name>
        <dbReference type="ChEBI" id="CHEBI:30616"/>
    </ligand>
</feature>
<dbReference type="InterPro" id="IPR001245">
    <property type="entry name" value="Ser-Thr/Tyr_kinase_cat_dom"/>
</dbReference>
<evidence type="ECO:0000256" key="4">
    <source>
        <dbReference type="ARBA" id="ARBA00022737"/>
    </source>
</evidence>
<dbReference type="InterPro" id="IPR011009">
    <property type="entry name" value="Kinase-like_dom_sf"/>
</dbReference>
<reference evidence="11" key="1">
    <citation type="submission" date="2019-07" db="EMBL/GenBank/DDBJ databases">
        <title>De Novo Assembly of kiwifruit Actinidia rufa.</title>
        <authorList>
            <person name="Sugita-Konishi S."/>
            <person name="Sato K."/>
            <person name="Mori E."/>
            <person name="Abe Y."/>
            <person name="Kisaki G."/>
            <person name="Hamano K."/>
            <person name="Suezawa K."/>
            <person name="Otani M."/>
            <person name="Fukuda T."/>
            <person name="Manabe T."/>
            <person name="Gomi K."/>
            <person name="Tabuchi M."/>
            <person name="Akimitsu K."/>
            <person name="Kataoka I."/>
        </authorList>
    </citation>
    <scope>NUCLEOTIDE SEQUENCE [LARGE SCALE GENOMIC DNA]</scope>
    <source>
        <strain evidence="11">cv. Fuchu</strain>
    </source>
</reference>
<name>A0A7J0DYN3_9ERIC</name>
<sequence>MISNLSTNLLTLNFGGNKIVGSIPSGIVNLVNLQVLSLSTNHFTSNIPADLGKLEKLQFLSLSSNNLYGEIPLTLGNLTLLTVLNISQNRLHGSIPSSLGKCKMLAKLRLDRNNLTGTIPREVMRLSSLLYINISQNNLTGSLPVEVGNLRNLEELDVSENMLVGNVPSDLGSCVKLRLLYVEGNKFWGILPSSLSKLRGIEELDLSQNNFSGQIPGYLQDFVFLRKLNLSFNDFEGVVPKGGIFGNATAVFVLGNKKLCGGIADMQLKSCITSEGLKKERFTLTLKLIISMGFGLLGLALVLCFLYLCWSRKTTTVSSFRILGNLFTKLSYQSLHKATDSFSPANLIGVGSFGSVYKGVFDQGKKVVAVKVLNLHFRGASKSFIAECKALKSIKHRNLVKVLTACSSIDFHGNDFKALVYEFMVNGSLDEWLHQNGNEDDGHKPSNVLLDDEMVGHVGDFGLARFLPEEYWQSSSIGIRGSIGYAAPEYGMGNEVSTFGDVYSYGILILEIFTGKRPTDNRFNDSVTLHNFVKMALPEQGASVADPTLFQQSENGEASSGINNTMNQNSIEGQRIEECLISILKVGITCSEELLRDRPAMNEVVAQLHVIKNALLGGITAL</sequence>
<organism evidence="10 11">
    <name type="scientific">Actinidia rufa</name>
    <dbReference type="NCBI Taxonomy" id="165716"/>
    <lineage>
        <taxon>Eukaryota</taxon>
        <taxon>Viridiplantae</taxon>
        <taxon>Streptophyta</taxon>
        <taxon>Embryophyta</taxon>
        <taxon>Tracheophyta</taxon>
        <taxon>Spermatophyta</taxon>
        <taxon>Magnoliopsida</taxon>
        <taxon>eudicotyledons</taxon>
        <taxon>Gunneridae</taxon>
        <taxon>Pentapetalae</taxon>
        <taxon>asterids</taxon>
        <taxon>Ericales</taxon>
        <taxon>Actinidiaceae</taxon>
        <taxon>Actinidia</taxon>
    </lineage>
</organism>